<dbReference type="InterPro" id="IPR039365">
    <property type="entry name" value="IS701-like"/>
</dbReference>
<dbReference type="InterPro" id="IPR012337">
    <property type="entry name" value="RNaseH-like_sf"/>
</dbReference>
<dbReference type="PANTHER" id="PTHR33627">
    <property type="entry name" value="TRANSPOSASE"/>
    <property type="match status" value="1"/>
</dbReference>
<feature type="domain" description="Transposase IS701-like DDE" evidence="1">
    <location>
        <begin position="21"/>
        <end position="234"/>
    </location>
</feature>
<evidence type="ECO:0000313" key="2">
    <source>
        <dbReference type="EMBL" id="CAB4815378.1"/>
    </source>
</evidence>
<reference evidence="2" key="1">
    <citation type="submission" date="2020-05" db="EMBL/GenBank/DDBJ databases">
        <authorList>
            <person name="Chiriac C."/>
            <person name="Salcher M."/>
            <person name="Ghai R."/>
            <person name="Kavagutti S V."/>
        </authorList>
    </citation>
    <scope>NUCLEOTIDE SEQUENCE</scope>
</reference>
<protein>
    <submittedName>
        <fullName evidence="2">Unannotated protein</fullName>
    </submittedName>
</protein>
<dbReference type="PANTHER" id="PTHR33627:SF1">
    <property type="entry name" value="TRANSPOSASE"/>
    <property type="match status" value="1"/>
</dbReference>
<sequence length="386" mass="44285">MDDLLADDWHNEFDAICERVCKYIPRLEMRDHAKSFLRGLVGGAHRKNSWHLAESAGYSRPDSLQRLLAQASWDSDKVRDELQVYIAEKLGDPNGVVIVDETGFLKKGVKSAGVNRQYSGTAGRVENSQIGVFLAYSSSRGSALIDRELYLPQVWIDDKDRRKEAKIPESIEFLTKPQLAVSMFRRVIDSNMPFYWAVGDEVYGRDDQLRQMLEDEGKGYVLAVPCNVHYYLNDQIGTTREHAEQLADDQWQRLSCGSGTKGERYYDWALVAFQNLAKSGFQKALLFRRSIEKPDEIAYFICHYTPSTKIEEVVRVAGSRWAIESAFEQAKQQVGLDQYEVRLWTGWYRHMTLCMFSYAFLEVVRSKQVSKPKSVVEGMPQDSQKN</sequence>
<name>A0A6J6Z875_9ZZZZ</name>
<dbReference type="SUPFAM" id="SSF53098">
    <property type="entry name" value="Ribonuclease H-like"/>
    <property type="match status" value="1"/>
</dbReference>
<organism evidence="2">
    <name type="scientific">freshwater metagenome</name>
    <dbReference type="NCBI Taxonomy" id="449393"/>
    <lineage>
        <taxon>unclassified sequences</taxon>
        <taxon>metagenomes</taxon>
        <taxon>ecological metagenomes</taxon>
    </lineage>
</organism>
<dbReference type="InterPro" id="IPR038721">
    <property type="entry name" value="IS701-like_DDE_dom"/>
</dbReference>
<dbReference type="EMBL" id="CAFAAY010000044">
    <property type="protein sequence ID" value="CAB4815378.1"/>
    <property type="molecule type" value="Genomic_DNA"/>
</dbReference>
<evidence type="ECO:0000259" key="1">
    <source>
        <dbReference type="Pfam" id="PF13546"/>
    </source>
</evidence>
<proteinExistence type="predicted"/>
<dbReference type="AlphaFoldDB" id="A0A6J6Z875"/>
<dbReference type="NCBIfam" id="NF033540">
    <property type="entry name" value="transpos_IS701"/>
    <property type="match status" value="1"/>
</dbReference>
<dbReference type="Pfam" id="PF13546">
    <property type="entry name" value="DDE_5"/>
    <property type="match status" value="1"/>
</dbReference>
<gene>
    <name evidence="2" type="ORF">UFOPK3124_00706</name>
</gene>
<accession>A0A6J6Z875</accession>